<organism evidence="2 3">
    <name type="scientific">Myxococcus llanfairpwllgwyngyllgogerychwyrndrobwllllantysiliogogogochensis</name>
    <dbReference type="NCBI Taxonomy" id="2590453"/>
    <lineage>
        <taxon>Bacteria</taxon>
        <taxon>Pseudomonadati</taxon>
        <taxon>Myxococcota</taxon>
        <taxon>Myxococcia</taxon>
        <taxon>Myxococcales</taxon>
        <taxon>Cystobacterineae</taxon>
        <taxon>Myxococcaceae</taxon>
        <taxon>Myxococcus</taxon>
    </lineage>
</organism>
<evidence type="ECO:0000256" key="1">
    <source>
        <dbReference type="SAM" id="MobiDB-lite"/>
    </source>
</evidence>
<gene>
    <name evidence="2" type="ORF">FJV41_42895</name>
</gene>
<feature type="compositionally biased region" description="Low complexity" evidence="1">
    <location>
        <begin position="79"/>
        <end position="95"/>
    </location>
</feature>
<evidence type="ECO:0000313" key="2">
    <source>
        <dbReference type="EMBL" id="TQF09778.1"/>
    </source>
</evidence>
<comment type="caution">
    <text evidence="2">The sequence shown here is derived from an EMBL/GenBank/DDBJ whole genome shotgun (WGS) entry which is preliminary data.</text>
</comment>
<reference evidence="2 3" key="1">
    <citation type="submission" date="2019-06" db="EMBL/GenBank/DDBJ databases">
        <authorList>
            <person name="Livingstone P."/>
            <person name="Whitworth D."/>
        </authorList>
    </citation>
    <scope>NUCLEOTIDE SEQUENCE [LARGE SCALE GENOMIC DNA]</scope>
    <source>
        <strain evidence="2 3">AM401</strain>
    </source>
</reference>
<proteinExistence type="predicted"/>
<sequence>MGCKRPHRSQGYCGAHYQKRRLMLATGRLHAAWVEDAAPHSIPEVILPRGRRPRADAAPATPAPAVTPAPRMWVRKKGATGADGAAGPGAPTPAGQPNASSEQERAKATVQRWASEFRSGKRRA</sequence>
<evidence type="ECO:0000313" key="3">
    <source>
        <dbReference type="Proteomes" id="UP000315369"/>
    </source>
</evidence>
<accession>A0A540WLA0</accession>
<dbReference type="OrthoDB" id="5382969at2"/>
<name>A0A540WLA0_9BACT</name>
<dbReference type="Proteomes" id="UP000315369">
    <property type="component" value="Unassembled WGS sequence"/>
</dbReference>
<protein>
    <submittedName>
        <fullName evidence="2">Cell wall protein</fullName>
    </submittedName>
</protein>
<dbReference type="AlphaFoldDB" id="A0A540WLA0"/>
<dbReference type="EMBL" id="VIFM01000310">
    <property type="protein sequence ID" value="TQF09778.1"/>
    <property type="molecule type" value="Genomic_DNA"/>
</dbReference>
<feature type="region of interest" description="Disordered" evidence="1">
    <location>
        <begin position="49"/>
        <end position="124"/>
    </location>
</feature>
<keyword evidence="3" id="KW-1185">Reference proteome</keyword>